<accession>A0A448WFP7</accession>
<dbReference type="InterPro" id="IPR033336">
    <property type="entry name" value="SAXO1/2"/>
</dbReference>
<comment type="similarity">
    <text evidence="1">Belongs to the FAM154 family.</text>
</comment>
<gene>
    <name evidence="2" type="ORF">PXEA_LOCUS4105</name>
</gene>
<dbReference type="GO" id="GO:0008017">
    <property type="term" value="F:microtubule binding"/>
    <property type="evidence" value="ECO:0007669"/>
    <property type="project" value="InterPro"/>
</dbReference>
<sequence length="107" mass="12569">MPKITRKTTIEYKSNTEPFVGLPTYQREFVAHRQEPVVSCKPKFEMLQSTAPLESETSYRTEYRAHPLEPKPAKQETTYARCQMPLDNLTTQKRDYTSKPYCEFMVV</sequence>
<dbReference type="Proteomes" id="UP000784294">
    <property type="component" value="Unassembled WGS sequence"/>
</dbReference>
<organism evidence="2 3">
    <name type="scientific">Protopolystoma xenopodis</name>
    <dbReference type="NCBI Taxonomy" id="117903"/>
    <lineage>
        <taxon>Eukaryota</taxon>
        <taxon>Metazoa</taxon>
        <taxon>Spiralia</taxon>
        <taxon>Lophotrochozoa</taxon>
        <taxon>Platyhelminthes</taxon>
        <taxon>Monogenea</taxon>
        <taxon>Polyopisthocotylea</taxon>
        <taxon>Polystomatidea</taxon>
        <taxon>Polystomatidae</taxon>
        <taxon>Protopolystoma</taxon>
    </lineage>
</organism>
<evidence type="ECO:0000313" key="3">
    <source>
        <dbReference type="Proteomes" id="UP000784294"/>
    </source>
</evidence>
<dbReference type="AlphaFoldDB" id="A0A448WFP7"/>
<keyword evidence="3" id="KW-1185">Reference proteome</keyword>
<evidence type="ECO:0000313" key="2">
    <source>
        <dbReference type="EMBL" id="VEL10665.1"/>
    </source>
</evidence>
<comment type="caution">
    <text evidence="2">The sequence shown here is derived from an EMBL/GenBank/DDBJ whole genome shotgun (WGS) entry which is preliminary data.</text>
</comment>
<evidence type="ECO:0008006" key="4">
    <source>
        <dbReference type="Google" id="ProtNLM"/>
    </source>
</evidence>
<protein>
    <recommendedName>
        <fullName evidence="4">Stabilizer of axonemal microtubules 2</fullName>
    </recommendedName>
</protein>
<dbReference type="EMBL" id="CAAALY010009641">
    <property type="protein sequence ID" value="VEL10665.1"/>
    <property type="molecule type" value="Genomic_DNA"/>
</dbReference>
<name>A0A448WFP7_9PLAT</name>
<dbReference type="Pfam" id="PF05217">
    <property type="entry name" value="SAXO1-2"/>
    <property type="match status" value="1"/>
</dbReference>
<proteinExistence type="inferred from homology"/>
<reference evidence="2" key="1">
    <citation type="submission" date="2018-11" db="EMBL/GenBank/DDBJ databases">
        <authorList>
            <consortium name="Pathogen Informatics"/>
        </authorList>
    </citation>
    <scope>NUCLEOTIDE SEQUENCE</scope>
</reference>
<dbReference type="OrthoDB" id="365640at2759"/>
<evidence type="ECO:0000256" key="1">
    <source>
        <dbReference type="ARBA" id="ARBA00008738"/>
    </source>
</evidence>